<protein>
    <submittedName>
        <fullName evidence="1">Uncharacterized protein</fullName>
    </submittedName>
</protein>
<evidence type="ECO:0000313" key="1">
    <source>
        <dbReference type="EMBL" id="MPN62645.1"/>
    </source>
</evidence>
<dbReference type="SUPFAM" id="SSF89796">
    <property type="entry name" value="CoA-transferase family III (CaiB/BaiF)"/>
    <property type="match status" value="1"/>
</dbReference>
<dbReference type="EMBL" id="VSSQ01140942">
    <property type="protein sequence ID" value="MPN62645.1"/>
    <property type="molecule type" value="Genomic_DNA"/>
</dbReference>
<proteinExistence type="predicted"/>
<gene>
    <name evidence="1" type="ORF">SDC9_210397</name>
</gene>
<name>A0A645JG29_9ZZZZ</name>
<comment type="caution">
    <text evidence="1">The sequence shown here is derived from an EMBL/GenBank/DDBJ whole genome shotgun (WGS) entry which is preliminary data.</text>
</comment>
<dbReference type="Gene3D" id="3.40.50.10540">
    <property type="entry name" value="Crotonobetainyl-coa:carnitine coa-transferase, domain 1"/>
    <property type="match status" value="1"/>
</dbReference>
<dbReference type="AlphaFoldDB" id="A0A645JG29"/>
<organism evidence="1">
    <name type="scientific">bioreactor metagenome</name>
    <dbReference type="NCBI Taxonomy" id="1076179"/>
    <lineage>
        <taxon>unclassified sequences</taxon>
        <taxon>metagenomes</taxon>
        <taxon>ecological metagenomes</taxon>
    </lineage>
</organism>
<reference evidence="1" key="1">
    <citation type="submission" date="2019-08" db="EMBL/GenBank/DDBJ databases">
        <authorList>
            <person name="Kucharzyk K."/>
            <person name="Murdoch R.W."/>
            <person name="Higgins S."/>
            <person name="Loffler F."/>
        </authorList>
    </citation>
    <scope>NUCLEOTIDE SEQUENCE</scope>
</reference>
<dbReference type="InterPro" id="IPR023606">
    <property type="entry name" value="CoA-Trfase_III_dom_1_sf"/>
</dbReference>
<accession>A0A645JG29</accession>
<sequence length="60" mass="6403">MKQLGIPAKLLSTPGSVEKGAPLLGEDTIDCLKDLGYSAEKITRMIENQILETAEGGMAR</sequence>